<dbReference type="EMBL" id="JAUIQD010000001">
    <property type="protein sequence ID" value="KAK3362329.1"/>
    <property type="molecule type" value="Genomic_DNA"/>
</dbReference>
<comment type="caution">
    <text evidence="1">The sequence shown here is derived from an EMBL/GenBank/DDBJ whole genome shotgun (WGS) entry which is preliminary data.</text>
</comment>
<accession>A0AAJ0MJ19</accession>
<evidence type="ECO:0000313" key="2">
    <source>
        <dbReference type="Proteomes" id="UP001275084"/>
    </source>
</evidence>
<reference evidence="1" key="2">
    <citation type="submission" date="2023-06" db="EMBL/GenBank/DDBJ databases">
        <authorList>
            <consortium name="Lawrence Berkeley National Laboratory"/>
            <person name="Haridas S."/>
            <person name="Hensen N."/>
            <person name="Bonometti L."/>
            <person name="Westerberg I."/>
            <person name="Brannstrom I.O."/>
            <person name="Guillou S."/>
            <person name="Cros-Aarteil S."/>
            <person name="Calhoun S."/>
            <person name="Kuo A."/>
            <person name="Mondo S."/>
            <person name="Pangilinan J."/>
            <person name="Riley R."/>
            <person name="Labutti K."/>
            <person name="Andreopoulos B."/>
            <person name="Lipzen A."/>
            <person name="Chen C."/>
            <person name="Yanf M."/>
            <person name="Daum C."/>
            <person name="Ng V."/>
            <person name="Clum A."/>
            <person name="Steindorff A."/>
            <person name="Ohm R."/>
            <person name="Martin F."/>
            <person name="Silar P."/>
            <person name="Natvig D."/>
            <person name="Lalanne C."/>
            <person name="Gautier V."/>
            <person name="Ament-Velasquez S.L."/>
            <person name="Kruys A."/>
            <person name="Hutchinson M.I."/>
            <person name="Powell A.J."/>
            <person name="Barry K."/>
            <person name="Miller A.N."/>
            <person name="Grigoriev I.V."/>
            <person name="Debuchy R."/>
            <person name="Gladieux P."/>
            <person name="Thoren M.H."/>
            <person name="Johannesson H."/>
        </authorList>
    </citation>
    <scope>NUCLEOTIDE SEQUENCE</scope>
    <source>
        <strain evidence="1">CBS 955.72</strain>
    </source>
</reference>
<protein>
    <submittedName>
        <fullName evidence="1">Uncharacterized protein</fullName>
    </submittedName>
</protein>
<sequence length="199" mass="21929">MACASTLSRSERRGEASVARYLKPMARLTGPKTSTEAPMRMSPTVSLTELSAFPGRGLSCESLGPRRLARHRSLPRYRCTRCQFRHGRQPATAGTSNRQGVSLLSTTTPPRALPTNTQQKQSCRAHPAGNWIGGRLPEGLLPRDWSVATALSRCCLGARKPCTWDAAFPPLAPWVPQIRACLTALRQHQHQHQHQQHPG</sequence>
<organism evidence="1 2">
    <name type="scientific">Lasiosphaeria hispida</name>
    <dbReference type="NCBI Taxonomy" id="260671"/>
    <lineage>
        <taxon>Eukaryota</taxon>
        <taxon>Fungi</taxon>
        <taxon>Dikarya</taxon>
        <taxon>Ascomycota</taxon>
        <taxon>Pezizomycotina</taxon>
        <taxon>Sordariomycetes</taxon>
        <taxon>Sordariomycetidae</taxon>
        <taxon>Sordariales</taxon>
        <taxon>Lasiosphaeriaceae</taxon>
        <taxon>Lasiosphaeria</taxon>
    </lineage>
</organism>
<dbReference type="Proteomes" id="UP001275084">
    <property type="component" value="Unassembled WGS sequence"/>
</dbReference>
<proteinExistence type="predicted"/>
<gene>
    <name evidence="1" type="ORF">B0T25DRAFT_3972</name>
</gene>
<keyword evidence="2" id="KW-1185">Reference proteome</keyword>
<reference evidence="1" key="1">
    <citation type="journal article" date="2023" name="Mol. Phylogenet. Evol.">
        <title>Genome-scale phylogeny and comparative genomics of the fungal order Sordariales.</title>
        <authorList>
            <person name="Hensen N."/>
            <person name="Bonometti L."/>
            <person name="Westerberg I."/>
            <person name="Brannstrom I.O."/>
            <person name="Guillou S."/>
            <person name="Cros-Aarteil S."/>
            <person name="Calhoun S."/>
            <person name="Haridas S."/>
            <person name="Kuo A."/>
            <person name="Mondo S."/>
            <person name="Pangilinan J."/>
            <person name="Riley R."/>
            <person name="LaButti K."/>
            <person name="Andreopoulos B."/>
            <person name="Lipzen A."/>
            <person name="Chen C."/>
            <person name="Yan M."/>
            <person name="Daum C."/>
            <person name="Ng V."/>
            <person name="Clum A."/>
            <person name="Steindorff A."/>
            <person name="Ohm R.A."/>
            <person name="Martin F."/>
            <person name="Silar P."/>
            <person name="Natvig D.O."/>
            <person name="Lalanne C."/>
            <person name="Gautier V."/>
            <person name="Ament-Velasquez S.L."/>
            <person name="Kruys A."/>
            <person name="Hutchinson M.I."/>
            <person name="Powell A.J."/>
            <person name="Barry K."/>
            <person name="Miller A.N."/>
            <person name="Grigoriev I.V."/>
            <person name="Debuchy R."/>
            <person name="Gladieux P."/>
            <person name="Hiltunen Thoren M."/>
            <person name="Johannesson H."/>
        </authorList>
    </citation>
    <scope>NUCLEOTIDE SEQUENCE</scope>
    <source>
        <strain evidence="1">CBS 955.72</strain>
    </source>
</reference>
<evidence type="ECO:0000313" key="1">
    <source>
        <dbReference type="EMBL" id="KAK3362329.1"/>
    </source>
</evidence>
<name>A0AAJ0MJ19_9PEZI</name>
<dbReference type="AlphaFoldDB" id="A0AAJ0MJ19"/>